<dbReference type="GO" id="GO:0003713">
    <property type="term" value="F:transcription coactivator activity"/>
    <property type="evidence" value="ECO:0007669"/>
    <property type="project" value="InterPro"/>
</dbReference>
<keyword evidence="3" id="KW-1185">Reference proteome</keyword>
<reference evidence="2 3" key="1">
    <citation type="journal article" date="2016" name="Mol. Biol. Evol.">
        <title>Comparative Genomics of Early-Diverging Mushroom-Forming Fungi Provides Insights into the Origins of Lignocellulose Decay Capabilities.</title>
        <authorList>
            <person name="Nagy L.G."/>
            <person name="Riley R."/>
            <person name="Tritt A."/>
            <person name="Adam C."/>
            <person name="Daum C."/>
            <person name="Floudas D."/>
            <person name="Sun H."/>
            <person name="Yadav J.S."/>
            <person name="Pangilinan J."/>
            <person name="Larsson K.H."/>
            <person name="Matsuura K."/>
            <person name="Barry K."/>
            <person name="Labutti K."/>
            <person name="Kuo R."/>
            <person name="Ohm R.A."/>
            <person name="Bhattacharya S.S."/>
            <person name="Shirouzu T."/>
            <person name="Yoshinaga Y."/>
            <person name="Martin F.M."/>
            <person name="Grigoriev I.V."/>
            <person name="Hibbett D.S."/>
        </authorList>
    </citation>
    <scope>NUCLEOTIDE SEQUENCE [LARGE SCALE GENOMIC DNA]</scope>
    <source>
        <strain evidence="2 3">93-53</strain>
    </source>
</reference>
<proteinExistence type="predicted"/>
<dbReference type="OrthoDB" id="1259151at2759"/>
<dbReference type="InParanoid" id="A0A165E9L0"/>
<dbReference type="InterPro" id="IPR044852">
    <property type="entry name" value="WBP2-like"/>
</dbReference>
<gene>
    <name evidence="2" type="ORF">LAESUDRAFT_714265</name>
</gene>
<dbReference type="PANTHER" id="PTHR31606:SF1">
    <property type="entry name" value="WW DOMAIN BINDING PROTEIN 2, ISOFORM E"/>
    <property type="match status" value="1"/>
</dbReference>
<dbReference type="Proteomes" id="UP000076871">
    <property type="component" value="Unassembled WGS sequence"/>
</dbReference>
<dbReference type="STRING" id="1314785.A0A165E9L0"/>
<dbReference type="GO" id="GO:0005634">
    <property type="term" value="C:nucleus"/>
    <property type="evidence" value="ECO:0007669"/>
    <property type="project" value="TreeGrafter"/>
</dbReference>
<sequence length="188" mass="20058">MALNCAMLSPARAPIPLPNELTIRTVDGGVEVALFIPDGPPTGSSSSGGLGGAKKLKDVGRLWLTDQRLVFVSDGSSKSTSLESLSVPLTTLLSTKFEQPYFGSNYLGLEIKPAPEGRLTEGTKAEIRFKDKGIFEFVSVLEKTRERAVYMKRQSADEEEGLPTYTPGDAGPSYSGGVPDDAPPGYDD</sequence>
<feature type="region of interest" description="Disordered" evidence="1">
    <location>
        <begin position="151"/>
        <end position="188"/>
    </location>
</feature>
<organism evidence="2 3">
    <name type="scientific">Laetiporus sulphureus 93-53</name>
    <dbReference type="NCBI Taxonomy" id="1314785"/>
    <lineage>
        <taxon>Eukaryota</taxon>
        <taxon>Fungi</taxon>
        <taxon>Dikarya</taxon>
        <taxon>Basidiomycota</taxon>
        <taxon>Agaricomycotina</taxon>
        <taxon>Agaricomycetes</taxon>
        <taxon>Polyporales</taxon>
        <taxon>Laetiporus</taxon>
    </lineage>
</organism>
<evidence type="ECO:0000313" key="3">
    <source>
        <dbReference type="Proteomes" id="UP000076871"/>
    </source>
</evidence>
<dbReference type="PANTHER" id="PTHR31606">
    <property type="entry name" value="WW DOMAIN BINDING PROTEIN 2, ISOFORM E"/>
    <property type="match status" value="1"/>
</dbReference>
<dbReference type="GeneID" id="63824085"/>
<evidence type="ECO:0000313" key="2">
    <source>
        <dbReference type="EMBL" id="KZT06533.1"/>
    </source>
</evidence>
<protein>
    <recommendedName>
        <fullName evidence="4">GRAM domain-containing protein</fullName>
    </recommendedName>
</protein>
<dbReference type="GO" id="GO:0031490">
    <property type="term" value="F:chromatin DNA binding"/>
    <property type="evidence" value="ECO:0007669"/>
    <property type="project" value="TreeGrafter"/>
</dbReference>
<evidence type="ECO:0008006" key="4">
    <source>
        <dbReference type="Google" id="ProtNLM"/>
    </source>
</evidence>
<dbReference type="FunCoup" id="A0A165E9L0">
    <property type="interactions" value="210"/>
</dbReference>
<dbReference type="CDD" id="cd13214">
    <property type="entry name" value="PH-GRAM_WBP2"/>
    <property type="match status" value="1"/>
</dbReference>
<accession>A0A165E9L0</accession>
<dbReference type="SUPFAM" id="SSF50729">
    <property type="entry name" value="PH domain-like"/>
    <property type="match status" value="1"/>
</dbReference>
<dbReference type="RefSeq" id="XP_040764273.1">
    <property type="nucleotide sequence ID" value="XM_040907056.1"/>
</dbReference>
<dbReference type="AlphaFoldDB" id="A0A165E9L0"/>
<dbReference type="EMBL" id="KV427624">
    <property type="protein sequence ID" value="KZT06533.1"/>
    <property type="molecule type" value="Genomic_DNA"/>
</dbReference>
<name>A0A165E9L0_9APHY</name>
<evidence type="ECO:0000256" key="1">
    <source>
        <dbReference type="SAM" id="MobiDB-lite"/>
    </source>
</evidence>